<evidence type="ECO:0000313" key="4">
    <source>
        <dbReference type="Proteomes" id="UP001326613"/>
    </source>
</evidence>
<keyword evidence="2" id="KW-0677">Repeat</keyword>
<sequence length="267" mass="29377">MSKIKSYNPQPAQTSFLQKLCNLLSGKSYSHDKSFEQVNEITIETSTTDVTITFKESNANIIDYSASCLNLEYSQLIIKKNLATISKLLICGTIKGLNLASNALGDKTSITLAGIFNFSVLKYLNLNSNLIGDKGIEAIFANLPLSIQVLYVGDNKFGDCGLITLTERLPEMQIKFLDICCNSISSIGLKRLALTLPHTKIVSLDVRGNFSNKEGVDFIEKNIPPTIKYLNTMCYNSENMVELVGKVIGNAIEYTIIGNATEEYANC</sequence>
<evidence type="ECO:0000313" key="3">
    <source>
        <dbReference type="EMBL" id="WPY00922.1"/>
    </source>
</evidence>
<dbReference type="PANTHER" id="PTHR47189:SF1">
    <property type="entry name" value="MHC CLASS II TRANSACTIVATOR"/>
    <property type="match status" value="1"/>
</dbReference>
<keyword evidence="1" id="KW-0433">Leucine-rich repeat</keyword>
<evidence type="ECO:0000256" key="1">
    <source>
        <dbReference type="ARBA" id="ARBA00022614"/>
    </source>
</evidence>
<dbReference type="Pfam" id="PF13516">
    <property type="entry name" value="LRR_6"/>
    <property type="match status" value="1"/>
</dbReference>
<name>A0ABZ0UWC9_9RICK</name>
<dbReference type="Gene3D" id="3.80.10.10">
    <property type="entry name" value="Ribonuclease Inhibitor"/>
    <property type="match status" value="1"/>
</dbReference>
<proteinExistence type="predicted"/>
<dbReference type="InterPro" id="IPR032675">
    <property type="entry name" value="LRR_dom_sf"/>
</dbReference>
<organism evidence="3 4">
    <name type="scientific">Candidatus Trichorickettsia mobilis</name>
    <dbReference type="NCBI Taxonomy" id="1346319"/>
    <lineage>
        <taxon>Bacteria</taxon>
        <taxon>Pseudomonadati</taxon>
        <taxon>Pseudomonadota</taxon>
        <taxon>Alphaproteobacteria</taxon>
        <taxon>Rickettsiales</taxon>
        <taxon>Rickettsiaceae</taxon>
        <taxon>Rickettsieae</taxon>
        <taxon>Candidatus Trichorickettsia</taxon>
    </lineage>
</organism>
<reference evidence="3 4" key="1">
    <citation type="submission" date="2022-10" db="EMBL/GenBank/DDBJ databases">
        <title>Host association and intracellularity evolved multiple times independently in the Rickettsiales.</title>
        <authorList>
            <person name="Castelli M."/>
            <person name="Nardi T."/>
            <person name="Gammuto L."/>
            <person name="Bellinzona G."/>
            <person name="Sabaneyeva E."/>
            <person name="Potekhin A."/>
            <person name="Serra V."/>
            <person name="Petroni G."/>
            <person name="Sassera D."/>
        </authorList>
    </citation>
    <scope>NUCLEOTIDE SEQUENCE [LARGE SCALE GENOMIC DNA]</scope>
    <source>
        <strain evidence="3 4">Kr 154-4</strain>
    </source>
</reference>
<dbReference type="InterPro" id="IPR001611">
    <property type="entry name" value="Leu-rich_rpt"/>
</dbReference>
<protein>
    <submittedName>
        <fullName evidence="3">Leucine-rich repeats-containing protein</fullName>
    </submittedName>
</protein>
<dbReference type="PANTHER" id="PTHR47189">
    <property type="entry name" value="MHC CLASS II TRANSACTIVATOR"/>
    <property type="match status" value="1"/>
</dbReference>
<dbReference type="EMBL" id="CP112932">
    <property type="protein sequence ID" value="WPY00922.1"/>
    <property type="molecule type" value="Genomic_DNA"/>
</dbReference>
<accession>A0ABZ0UWC9</accession>
<evidence type="ECO:0000256" key="2">
    <source>
        <dbReference type="ARBA" id="ARBA00022737"/>
    </source>
</evidence>
<gene>
    <name evidence="3" type="ORF">Trichorick_00812</name>
</gene>
<dbReference type="Proteomes" id="UP001326613">
    <property type="component" value="Chromosome"/>
</dbReference>
<dbReference type="SUPFAM" id="SSF52047">
    <property type="entry name" value="RNI-like"/>
    <property type="match status" value="1"/>
</dbReference>
<keyword evidence="4" id="KW-1185">Reference proteome</keyword>
<dbReference type="RefSeq" id="WP_323737745.1">
    <property type="nucleotide sequence ID" value="NZ_CP112932.1"/>
</dbReference>